<dbReference type="Proteomes" id="UP000052258">
    <property type="component" value="Unassembled WGS sequence"/>
</dbReference>
<sequence>MNILYFLEYYMGNFLLNFLLILVAIWIVLTQILKIWKSSTSVKNEIKYINLTFLVLTSWYVIRFIFSLFIYHN</sequence>
<proteinExistence type="predicted"/>
<keyword evidence="1" id="KW-1133">Transmembrane helix</keyword>
<keyword evidence="1" id="KW-0812">Transmembrane</keyword>
<evidence type="ECO:0000313" key="3">
    <source>
        <dbReference type="Proteomes" id="UP000052258"/>
    </source>
</evidence>
<dbReference type="AlphaFoldDB" id="A0A0J8GE19"/>
<feature type="transmembrane region" description="Helical" evidence="1">
    <location>
        <begin position="14"/>
        <end position="36"/>
    </location>
</feature>
<evidence type="ECO:0000313" key="2">
    <source>
        <dbReference type="EMBL" id="KMT59224.1"/>
    </source>
</evidence>
<accession>A0A0J8GE19</accession>
<protein>
    <submittedName>
        <fullName evidence="2">Uncharacterized protein</fullName>
    </submittedName>
</protein>
<name>A0A0J8GE19_9LIST</name>
<feature type="transmembrane region" description="Helical" evidence="1">
    <location>
        <begin position="48"/>
        <end position="71"/>
    </location>
</feature>
<gene>
    <name evidence="2" type="ORF">X560_1765</name>
</gene>
<evidence type="ECO:0000256" key="1">
    <source>
        <dbReference type="SAM" id="Phobius"/>
    </source>
</evidence>
<comment type="caution">
    <text evidence="2">The sequence shown here is derived from an EMBL/GenBank/DDBJ whole genome shotgun (WGS) entry which is preliminary data.</text>
</comment>
<keyword evidence="3" id="KW-1185">Reference proteome</keyword>
<dbReference type="PATRIC" id="fig|1430899.3.peg.1802"/>
<dbReference type="EMBL" id="AZHO01000021">
    <property type="protein sequence ID" value="KMT59224.1"/>
    <property type="molecule type" value="Genomic_DNA"/>
</dbReference>
<keyword evidence="1" id="KW-0472">Membrane</keyword>
<organism evidence="2 3">
    <name type="scientific">Listeria fleischmannii 1991</name>
    <dbReference type="NCBI Taxonomy" id="1430899"/>
    <lineage>
        <taxon>Bacteria</taxon>
        <taxon>Bacillati</taxon>
        <taxon>Bacillota</taxon>
        <taxon>Bacilli</taxon>
        <taxon>Bacillales</taxon>
        <taxon>Listeriaceae</taxon>
        <taxon>Listeria</taxon>
    </lineage>
</organism>
<reference evidence="2 3" key="1">
    <citation type="journal article" date="2015" name="Genome Biol. Evol.">
        <title>Comparative Genomics of Listeria Sensu Lato: Genus-Wide Differences in Evolutionary Dynamics and the Progressive Gain of Complex, Potentially Pathogenicity-Related Traits through Lateral Gene Transfer.</title>
        <authorList>
            <person name="Chiara M."/>
            <person name="Caruso M."/>
            <person name="D'Erchia A.M."/>
            <person name="Manzari C."/>
            <person name="Fraccalvieri R."/>
            <person name="Goffredo E."/>
            <person name="Latorre L."/>
            <person name="Miccolupo A."/>
            <person name="Padalino I."/>
            <person name="Santagada G."/>
            <person name="Chiocco D."/>
            <person name="Pesole G."/>
            <person name="Horner D.S."/>
            <person name="Parisi A."/>
        </authorList>
    </citation>
    <scope>NUCLEOTIDE SEQUENCE [LARGE SCALE GENOMIC DNA]</scope>
    <source>
        <strain evidence="2 3">1991</strain>
    </source>
</reference>